<proteinExistence type="predicted"/>
<gene>
    <name evidence="1" type="primary">WBGene00274483</name>
</gene>
<reference evidence="2" key="1">
    <citation type="journal article" date="2008" name="Nat. Genet.">
        <title>The Pristionchus pacificus genome provides a unique perspective on nematode lifestyle and parasitism.</title>
        <authorList>
            <person name="Dieterich C."/>
            <person name="Clifton S.W."/>
            <person name="Schuster L.N."/>
            <person name="Chinwalla A."/>
            <person name="Delehaunty K."/>
            <person name="Dinkelacker I."/>
            <person name="Fulton L."/>
            <person name="Fulton R."/>
            <person name="Godfrey J."/>
            <person name="Minx P."/>
            <person name="Mitreva M."/>
            <person name="Roeseler W."/>
            <person name="Tian H."/>
            <person name="Witte H."/>
            <person name="Yang S.P."/>
            <person name="Wilson R.K."/>
            <person name="Sommer R.J."/>
        </authorList>
    </citation>
    <scope>NUCLEOTIDE SEQUENCE [LARGE SCALE GENOMIC DNA]</scope>
    <source>
        <strain evidence="2">PS312</strain>
    </source>
</reference>
<evidence type="ECO:0000313" key="2">
    <source>
        <dbReference type="Proteomes" id="UP000005239"/>
    </source>
</evidence>
<dbReference type="EnsemblMetazoa" id="PPA36114.1">
    <property type="protein sequence ID" value="PPA36114.1"/>
    <property type="gene ID" value="WBGene00274483"/>
</dbReference>
<name>A0A2A6CWA9_PRIPA</name>
<accession>A0A8R1UPR2</accession>
<organism evidence="1 2">
    <name type="scientific">Pristionchus pacificus</name>
    <name type="common">Parasitic nematode worm</name>
    <dbReference type="NCBI Taxonomy" id="54126"/>
    <lineage>
        <taxon>Eukaryota</taxon>
        <taxon>Metazoa</taxon>
        <taxon>Ecdysozoa</taxon>
        <taxon>Nematoda</taxon>
        <taxon>Chromadorea</taxon>
        <taxon>Rhabditida</taxon>
        <taxon>Rhabditina</taxon>
        <taxon>Diplogasteromorpha</taxon>
        <taxon>Diplogasteroidea</taxon>
        <taxon>Neodiplogasteridae</taxon>
        <taxon>Pristionchus</taxon>
    </lineage>
</organism>
<reference evidence="1" key="2">
    <citation type="submission" date="2022-06" db="UniProtKB">
        <authorList>
            <consortium name="EnsemblMetazoa"/>
        </authorList>
    </citation>
    <scope>IDENTIFICATION</scope>
    <source>
        <strain evidence="1">PS312</strain>
    </source>
</reference>
<dbReference type="Proteomes" id="UP000005239">
    <property type="component" value="Unassembled WGS sequence"/>
</dbReference>
<protein>
    <submittedName>
        <fullName evidence="1">Uncharacterized protein</fullName>
    </submittedName>
</protein>
<evidence type="ECO:0000313" key="1">
    <source>
        <dbReference type="EnsemblMetazoa" id="PPA36114.1"/>
    </source>
</evidence>
<keyword evidence="2" id="KW-1185">Reference proteome</keyword>
<accession>A0A2A6CWA9</accession>
<sequence length="66" mass="7884">MAIRMSLDKMTKIFTLLKSLIFGRTSISSLRIYKVDPELFRQCRLFFEGISVNKFHIFQKHFGRNK</sequence>
<dbReference type="AlphaFoldDB" id="A0A2A6CWA9"/>